<sequence length="243" mass="27182">MTNPHATVLVVDDEVRSIEAIQRVLSDEFEVIGARNAKEAEEVLEGEMVQVILCDQRMLGESGVEFLKRVRELWPDTIRIIISGYTDSSDIIEGVNNAGIYQYITKPWSPDKLIDCVRESANLWRLQHEVTDMRIEVKPASEALKKVISDRRRSQSQSFGFDASFTAATARWSAPSHSPAAPRATMSRSSLPVPRGPARNCWRASSIRNRPEPTNPLLWRIAAPFRMTCSKASSLAARRASST</sequence>
<dbReference type="Gene3D" id="3.40.50.2300">
    <property type="match status" value="1"/>
</dbReference>
<evidence type="ECO:0000259" key="4">
    <source>
        <dbReference type="PROSITE" id="PS50110"/>
    </source>
</evidence>
<dbReference type="Pfam" id="PF00072">
    <property type="entry name" value="Response_reg"/>
    <property type="match status" value="1"/>
</dbReference>
<protein>
    <recommendedName>
        <fullName evidence="4">Response regulatory domain-containing protein</fullName>
    </recommendedName>
</protein>
<keyword evidence="1 2" id="KW-0597">Phosphoprotein</keyword>
<dbReference type="PANTHER" id="PTHR44591">
    <property type="entry name" value="STRESS RESPONSE REGULATOR PROTEIN 1"/>
    <property type="match status" value="1"/>
</dbReference>
<evidence type="ECO:0000256" key="2">
    <source>
        <dbReference type="PROSITE-ProRule" id="PRU00169"/>
    </source>
</evidence>
<feature type="modified residue" description="4-aspartylphosphate" evidence="2">
    <location>
        <position position="55"/>
    </location>
</feature>
<dbReference type="AlphaFoldDB" id="A0A1B1CMR4"/>
<dbReference type="SMART" id="SM00448">
    <property type="entry name" value="REC"/>
    <property type="match status" value="1"/>
</dbReference>
<feature type="region of interest" description="Disordered" evidence="3">
    <location>
        <begin position="172"/>
        <end position="197"/>
    </location>
</feature>
<organism evidence="5 6">
    <name type="scientific">Rhizobium leguminosarum</name>
    <dbReference type="NCBI Taxonomy" id="384"/>
    <lineage>
        <taxon>Bacteria</taxon>
        <taxon>Pseudomonadati</taxon>
        <taxon>Pseudomonadota</taxon>
        <taxon>Alphaproteobacteria</taxon>
        <taxon>Hyphomicrobiales</taxon>
        <taxon>Rhizobiaceae</taxon>
        <taxon>Rhizobium/Agrobacterium group</taxon>
        <taxon>Rhizobium</taxon>
    </lineage>
</organism>
<geneLocation type="plasmid" evidence="5 6">
    <name>unnamed3</name>
</geneLocation>
<reference evidence="5 6" key="1">
    <citation type="submission" date="2016-06" db="EMBL/GenBank/DDBJ databases">
        <title>Microsymbionts genomes from the relict species Vavilovia formosa.</title>
        <authorList>
            <person name="Chirak E."/>
            <person name="Kimeklis A."/>
            <person name="Andronov E."/>
        </authorList>
    </citation>
    <scope>NUCLEOTIDE SEQUENCE [LARGE SCALE GENOMIC DNA]</scope>
    <source>
        <strain evidence="5 6">Vaf10</strain>
        <plasmid evidence="6">Plasmid unnamed3</plasmid>
    </source>
</reference>
<evidence type="ECO:0000256" key="1">
    <source>
        <dbReference type="ARBA" id="ARBA00022553"/>
    </source>
</evidence>
<accession>A0A1B1CMR4</accession>
<feature type="compositionally biased region" description="Low complexity" evidence="3">
    <location>
        <begin position="173"/>
        <end position="182"/>
    </location>
</feature>
<name>A0A1B1CMR4_RHILE</name>
<dbReference type="PROSITE" id="PS50110">
    <property type="entry name" value="RESPONSE_REGULATORY"/>
    <property type="match status" value="1"/>
</dbReference>
<evidence type="ECO:0000313" key="5">
    <source>
        <dbReference type="EMBL" id="ANP91062.1"/>
    </source>
</evidence>
<dbReference type="PANTHER" id="PTHR44591:SF19">
    <property type="entry name" value="TWO-COMPONENT RESPONSE REGULATOR-RELATED"/>
    <property type="match status" value="1"/>
</dbReference>
<dbReference type="OrthoDB" id="9762726at2"/>
<evidence type="ECO:0000313" key="6">
    <source>
        <dbReference type="Proteomes" id="UP000092691"/>
    </source>
</evidence>
<keyword evidence="5" id="KW-0614">Plasmid</keyword>
<dbReference type="Proteomes" id="UP000092691">
    <property type="component" value="Plasmid unnamed3"/>
</dbReference>
<dbReference type="SUPFAM" id="SSF52172">
    <property type="entry name" value="CheY-like"/>
    <property type="match status" value="1"/>
</dbReference>
<dbReference type="EMBL" id="CP016290">
    <property type="protein sequence ID" value="ANP91062.1"/>
    <property type="molecule type" value="Genomic_DNA"/>
</dbReference>
<dbReference type="GO" id="GO:0000160">
    <property type="term" value="P:phosphorelay signal transduction system"/>
    <property type="evidence" value="ECO:0007669"/>
    <property type="project" value="InterPro"/>
</dbReference>
<evidence type="ECO:0000256" key="3">
    <source>
        <dbReference type="SAM" id="MobiDB-lite"/>
    </source>
</evidence>
<proteinExistence type="predicted"/>
<dbReference type="InterPro" id="IPR011006">
    <property type="entry name" value="CheY-like_superfamily"/>
</dbReference>
<dbReference type="InterPro" id="IPR001789">
    <property type="entry name" value="Sig_transdc_resp-reg_receiver"/>
</dbReference>
<dbReference type="InterPro" id="IPR050595">
    <property type="entry name" value="Bact_response_regulator"/>
</dbReference>
<gene>
    <name evidence="5" type="ORF">BA011_34835</name>
</gene>
<feature type="domain" description="Response regulatory" evidence="4">
    <location>
        <begin position="7"/>
        <end position="121"/>
    </location>
</feature>